<dbReference type="Pfam" id="PF00132">
    <property type="entry name" value="Hexapep"/>
    <property type="match status" value="1"/>
</dbReference>
<evidence type="ECO:0000256" key="8">
    <source>
        <dbReference type="ARBA" id="ARBA00022737"/>
    </source>
</evidence>
<dbReference type="InterPro" id="IPR005882">
    <property type="entry name" value="Bifunctional_GlmU"/>
</dbReference>
<keyword evidence="14 18" id="KW-0961">Cell wall biogenesis/degradation</keyword>
<evidence type="ECO:0000256" key="10">
    <source>
        <dbReference type="ARBA" id="ARBA00022960"/>
    </source>
</evidence>
<dbReference type="EMBL" id="OCMU01000001">
    <property type="protein sequence ID" value="SOD17362.1"/>
    <property type="molecule type" value="Genomic_DNA"/>
</dbReference>
<evidence type="ECO:0000256" key="1">
    <source>
        <dbReference type="ARBA" id="ARBA00004496"/>
    </source>
</evidence>
<keyword evidence="7 18" id="KW-0479">Metal-binding</keyword>
<comment type="similarity">
    <text evidence="2 18">In the C-terminal section; belongs to the transferase hexapeptide repeat family.</text>
</comment>
<comment type="cofactor">
    <cofactor evidence="18">
        <name>Mg(2+)</name>
        <dbReference type="ChEBI" id="CHEBI:18420"/>
    </cofactor>
    <text evidence="18">Binds 1 Mg(2+) ion per subunit.</text>
</comment>
<feature type="domain" description="MobA-like NTP transferase" evidence="19">
    <location>
        <begin position="6"/>
        <end position="132"/>
    </location>
</feature>
<comment type="subcellular location">
    <subcellularLocation>
        <location evidence="1 18">Cytoplasm</location>
    </subcellularLocation>
</comment>
<dbReference type="InterPro" id="IPR025877">
    <property type="entry name" value="MobA-like_NTP_Trfase"/>
</dbReference>
<dbReference type="GO" id="GO:0008360">
    <property type="term" value="P:regulation of cell shape"/>
    <property type="evidence" value="ECO:0007669"/>
    <property type="project" value="UniProtKB-KW"/>
</dbReference>
<sequence length="464" mass="50751">MLKLNVVILAAGAGKRMHSSLPKILHTLAGQSLLTHVINTARKLSPNKICVVIGHDGEKIKKSVIGDDLTWIIQEQQLGTGHALMQALSQLNDDGLTLILYGDVPLVSVQELRQLLIAVEEKSCATLSTVVENPFGYGRIVRDINTKAITAIVEQKDASTEQESIHEINTGIMLIPNVYLHKWLPKIKNNNTQHEYYLTDIIAMAVKDGVHVASVQVKNFWEVMGVNNKYQLAELERLFQRHCANELLNAGVSLIDPARIDIRGELICGSDVEIDINCIFEGTVKLGNFVRVGAHCILRNVTVAAGSIIHPYSMIEGAEISENCKIGPYARIRPGTRLASKVQIGNFVEVKNSQIGVESKANHLSYIGDSCLGKNVNIGAGTITCNYDGANKHTTIVEDDVFIGSDTQLVAPVKISRGSTIGAGSTITKETPENQLTLSRSRQISISGWKRPPKIKNRMVFSII</sequence>
<comment type="subunit">
    <text evidence="18">Homotrimer.</text>
</comment>
<evidence type="ECO:0000313" key="22">
    <source>
        <dbReference type="Proteomes" id="UP000219335"/>
    </source>
</evidence>
<evidence type="ECO:0000256" key="17">
    <source>
        <dbReference type="ARBA" id="ARBA00049628"/>
    </source>
</evidence>
<gene>
    <name evidence="18" type="primary">glmU</name>
    <name evidence="21" type="ORF">SAMN06297164_1167</name>
</gene>
<dbReference type="RefSeq" id="WP_097104324.1">
    <property type="nucleotide sequence ID" value="NZ_OCMU01000001.1"/>
</dbReference>
<feature type="binding site" evidence="18">
    <location>
        <position position="138"/>
    </location>
    <ligand>
        <name>UDP-N-acetyl-alpha-D-glucosamine</name>
        <dbReference type="ChEBI" id="CHEBI:57705"/>
    </ligand>
</feature>
<evidence type="ECO:0000256" key="2">
    <source>
        <dbReference type="ARBA" id="ARBA00007707"/>
    </source>
</evidence>
<dbReference type="Proteomes" id="UP000219335">
    <property type="component" value="Unassembled WGS sequence"/>
</dbReference>
<dbReference type="AlphaFoldDB" id="A0A286A623"/>
<evidence type="ECO:0000256" key="7">
    <source>
        <dbReference type="ARBA" id="ARBA00022723"/>
    </source>
</evidence>
<evidence type="ECO:0000256" key="13">
    <source>
        <dbReference type="ARBA" id="ARBA00023315"/>
    </source>
</evidence>
<dbReference type="CDD" id="cd02540">
    <property type="entry name" value="GT2_GlmU_N_bac"/>
    <property type="match status" value="1"/>
</dbReference>
<feature type="binding site" evidence="18">
    <location>
        <begin position="386"/>
        <end position="387"/>
    </location>
    <ligand>
        <name>acetyl-CoA</name>
        <dbReference type="ChEBI" id="CHEBI:57288"/>
    </ligand>
</feature>
<dbReference type="UniPathway" id="UPA00973"/>
<dbReference type="InterPro" id="IPR056729">
    <property type="entry name" value="GMPPB_C"/>
</dbReference>
<feature type="binding site" evidence="18">
    <location>
        <position position="169"/>
    </location>
    <ligand>
        <name>UDP-N-acetyl-alpha-D-glucosamine</name>
        <dbReference type="ChEBI" id="CHEBI:57705"/>
    </ligand>
</feature>
<evidence type="ECO:0000256" key="11">
    <source>
        <dbReference type="ARBA" id="ARBA00022984"/>
    </source>
</evidence>
<dbReference type="InterPro" id="IPR029044">
    <property type="entry name" value="Nucleotide-diphossugar_trans"/>
</dbReference>
<feature type="binding site" evidence="18">
    <location>
        <position position="103"/>
    </location>
    <ligand>
        <name>Mg(2+)</name>
        <dbReference type="ChEBI" id="CHEBI:18420"/>
    </ligand>
</feature>
<comment type="pathway">
    <text evidence="18">Nucleotide-sugar biosynthesis; UDP-N-acetyl-alpha-D-glucosamine biosynthesis; UDP-N-acetyl-alpha-D-glucosamine from N-acetyl-alpha-D-glucosamine 1-phosphate: step 1/1.</text>
</comment>
<comment type="catalytic activity">
    <reaction evidence="16 18">
        <text>N-acetyl-alpha-D-glucosamine 1-phosphate + UTP + H(+) = UDP-N-acetyl-alpha-D-glucosamine + diphosphate</text>
        <dbReference type="Rhea" id="RHEA:13509"/>
        <dbReference type="ChEBI" id="CHEBI:15378"/>
        <dbReference type="ChEBI" id="CHEBI:33019"/>
        <dbReference type="ChEBI" id="CHEBI:46398"/>
        <dbReference type="ChEBI" id="CHEBI:57705"/>
        <dbReference type="ChEBI" id="CHEBI:57776"/>
        <dbReference type="EC" id="2.7.7.23"/>
    </reaction>
</comment>
<feature type="binding site" evidence="18">
    <location>
        <position position="154"/>
    </location>
    <ligand>
        <name>UDP-N-acetyl-alpha-D-glucosamine</name>
        <dbReference type="ChEBI" id="CHEBI:57705"/>
    </ligand>
</feature>
<feature type="binding site" evidence="18">
    <location>
        <position position="366"/>
    </location>
    <ligand>
        <name>UDP-N-acetyl-alpha-D-glucosamine</name>
        <dbReference type="ChEBI" id="CHEBI:57705"/>
    </ligand>
</feature>
<feature type="binding site" evidence="18">
    <location>
        <position position="74"/>
    </location>
    <ligand>
        <name>UDP-N-acetyl-alpha-D-glucosamine</name>
        <dbReference type="ChEBI" id="CHEBI:57705"/>
    </ligand>
</feature>
<keyword evidence="6 18" id="KW-0548">Nucleotidyltransferase</keyword>
<keyword evidence="13 18" id="KW-0012">Acyltransferase</keyword>
<feature type="binding site" evidence="18">
    <location>
        <position position="440"/>
    </location>
    <ligand>
        <name>acetyl-CoA</name>
        <dbReference type="ChEBI" id="CHEBI:57288"/>
    </ligand>
</feature>
<evidence type="ECO:0000313" key="21">
    <source>
        <dbReference type="EMBL" id="SOD17362.1"/>
    </source>
</evidence>
<dbReference type="SUPFAM" id="SSF53448">
    <property type="entry name" value="Nucleotide-diphospho-sugar transferases"/>
    <property type="match status" value="1"/>
</dbReference>
<dbReference type="SUPFAM" id="SSF51161">
    <property type="entry name" value="Trimeric LpxA-like enzymes"/>
    <property type="match status" value="1"/>
</dbReference>
<comment type="similarity">
    <text evidence="3 18">In the N-terminal section; belongs to the N-acetylglucosamine-1-phosphate uridyltransferase family.</text>
</comment>
<dbReference type="InterPro" id="IPR011004">
    <property type="entry name" value="Trimer_LpxA-like_sf"/>
</dbReference>
<evidence type="ECO:0000256" key="12">
    <source>
        <dbReference type="ARBA" id="ARBA00023268"/>
    </source>
</evidence>
<dbReference type="GO" id="GO:0019134">
    <property type="term" value="F:glucosamine-1-phosphate N-acetyltransferase activity"/>
    <property type="evidence" value="ECO:0007669"/>
    <property type="project" value="UniProtKB-UniRule"/>
</dbReference>
<organism evidence="21 22">
    <name type="scientific">Nitrosomonas ureae</name>
    <dbReference type="NCBI Taxonomy" id="44577"/>
    <lineage>
        <taxon>Bacteria</taxon>
        <taxon>Pseudomonadati</taxon>
        <taxon>Pseudomonadota</taxon>
        <taxon>Betaproteobacteria</taxon>
        <taxon>Nitrosomonadales</taxon>
        <taxon>Nitrosomonadaceae</taxon>
        <taxon>Nitrosomonas</taxon>
    </lineage>
</organism>
<keyword evidence="8 18" id="KW-0677">Repeat</keyword>
<evidence type="ECO:0000256" key="3">
    <source>
        <dbReference type="ARBA" id="ARBA00007947"/>
    </source>
</evidence>
<dbReference type="InterPro" id="IPR001451">
    <property type="entry name" value="Hexapep"/>
</dbReference>
<dbReference type="GO" id="GO:0000287">
    <property type="term" value="F:magnesium ion binding"/>
    <property type="evidence" value="ECO:0007669"/>
    <property type="project" value="UniProtKB-UniRule"/>
</dbReference>
<comment type="function">
    <text evidence="17 18">Catalyzes the last two sequential reactions in the de novo biosynthetic pathway for UDP-N-acetylglucosamine (UDP-GlcNAc). The C-terminal domain catalyzes the transfer of acetyl group from acetyl coenzyme A to glucosamine-1-phosphate (GlcN-1-P) to produce N-acetylglucosamine-1-phosphate (GlcNAc-1-P), which is converted into UDP-GlcNAc by the transfer of uridine 5-monophosphate (from uridine 5-triphosphate), a reaction catalyzed by the N-terminal domain.</text>
</comment>
<dbReference type="GO" id="GO:0071555">
    <property type="term" value="P:cell wall organization"/>
    <property type="evidence" value="ECO:0007669"/>
    <property type="project" value="UniProtKB-KW"/>
</dbReference>
<name>A0A286A623_9PROT</name>
<dbReference type="CDD" id="cd03353">
    <property type="entry name" value="LbH_GlmU_C"/>
    <property type="match status" value="1"/>
</dbReference>
<protein>
    <recommendedName>
        <fullName evidence="18">Bifunctional protein GlmU</fullName>
    </recommendedName>
    <domain>
        <recommendedName>
            <fullName evidence="18">UDP-N-acetylglucosamine pyrophosphorylase</fullName>
            <ecNumber evidence="18">2.7.7.23</ecNumber>
        </recommendedName>
        <alternativeName>
            <fullName evidence="18">N-acetylglucosamine-1-phosphate uridyltransferase</fullName>
        </alternativeName>
    </domain>
    <domain>
        <recommendedName>
            <fullName evidence="18">Glucosamine-1-phosphate N-acetyltransferase</fullName>
            <ecNumber evidence="18">2.3.1.157</ecNumber>
        </recommendedName>
    </domain>
</protein>
<keyword evidence="12 18" id="KW-0511">Multifunctional enzyme</keyword>
<feature type="binding site" evidence="18">
    <location>
        <position position="405"/>
    </location>
    <ligand>
        <name>acetyl-CoA</name>
        <dbReference type="ChEBI" id="CHEBI:57288"/>
    </ligand>
</feature>
<dbReference type="NCBIfam" id="TIGR01173">
    <property type="entry name" value="glmU"/>
    <property type="match status" value="1"/>
</dbReference>
<dbReference type="Gene3D" id="2.160.10.10">
    <property type="entry name" value="Hexapeptide repeat proteins"/>
    <property type="match status" value="1"/>
</dbReference>
<dbReference type="EC" id="2.3.1.157" evidence="18"/>
<dbReference type="EC" id="2.7.7.23" evidence="18"/>
<accession>A0A286A623</accession>
<dbReference type="GO" id="GO:0016020">
    <property type="term" value="C:membrane"/>
    <property type="evidence" value="ECO:0007669"/>
    <property type="project" value="GOC"/>
</dbReference>
<dbReference type="Gene3D" id="3.90.550.10">
    <property type="entry name" value="Spore Coat Polysaccharide Biosynthesis Protein SpsA, Chain A"/>
    <property type="match status" value="1"/>
</dbReference>
<feature type="binding site" evidence="18">
    <location>
        <position position="333"/>
    </location>
    <ligand>
        <name>UDP-N-acetyl-alpha-D-glucosamine</name>
        <dbReference type="ChEBI" id="CHEBI:57705"/>
    </ligand>
</feature>
<feature type="binding site" evidence="18">
    <location>
        <begin position="9"/>
        <end position="12"/>
    </location>
    <ligand>
        <name>UDP-N-acetyl-alpha-D-glucosamine</name>
        <dbReference type="ChEBI" id="CHEBI:57705"/>
    </ligand>
</feature>
<feature type="region of interest" description="Pyrophosphorylase" evidence="18">
    <location>
        <begin position="1"/>
        <end position="229"/>
    </location>
</feature>
<feature type="binding site" evidence="18">
    <location>
        <position position="377"/>
    </location>
    <ligand>
        <name>UDP-N-acetyl-alpha-D-glucosamine</name>
        <dbReference type="ChEBI" id="CHEBI:57705"/>
    </ligand>
</feature>
<evidence type="ECO:0000256" key="15">
    <source>
        <dbReference type="ARBA" id="ARBA00048247"/>
    </source>
</evidence>
<keyword evidence="4 18" id="KW-0963">Cytoplasm</keyword>
<dbReference type="GO" id="GO:0006048">
    <property type="term" value="P:UDP-N-acetylglucosamine biosynthetic process"/>
    <property type="evidence" value="ECO:0007669"/>
    <property type="project" value="UniProtKB-UniPathway"/>
</dbReference>
<comment type="pathway">
    <text evidence="18">Bacterial outer membrane biogenesis; LPS lipid A biosynthesis.</text>
</comment>
<dbReference type="Pfam" id="PF12804">
    <property type="entry name" value="NTP_transf_3"/>
    <property type="match status" value="1"/>
</dbReference>
<dbReference type="Pfam" id="PF25087">
    <property type="entry name" value="GMPPB_C"/>
    <property type="match status" value="1"/>
</dbReference>
<evidence type="ECO:0000256" key="4">
    <source>
        <dbReference type="ARBA" id="ARBA00022490"/>
    </source>
</evidence>
<evidence type="ECO:0000259" key="20">
    <source>
        <dbReference type="Pfam" id="PF25087"/>
    </source>
</evidence>
<dbReference type="UniPathway" id="UPA00113">
    <property type="reaction ID" value="UER00532"/>
</dbReference>
<feature type="domain" description="Mannose-1-phosphate guanyltransferase C-terminal" evidence="20">
    <location>
        <begin position="263"/>
        <end position="354"/>
    </location>
</feature>
<evidence type="ECO:0000256" key="9">
    <source>
        <dbReference type="ARBA" id="ARBA00022842"/>
    </source>
</evidence>
<reference evidence="21 22" key="1">
    <citation type="submission" date="2017-09" db="EMBL/GenBank/DDBJ databases">
        <authorList>
            <person name="Ehlers B."/>
            <person name="Leendertz F.H."/>
        </authorList>
    </citation>
    <scope>NUCLEOTIDE SEQUENCE [LARGE SCALE GENOMIC DNA]</scope>
    <source>
        <strain evidence="21 22">Nm42</strain>
    </source>
</reference>
<dbReference type="PANTHER" id="PTHR43584:SF3">
    <property type="entry name" value="BIFUNCTIONAL PROTEIN GLMU"/>
    <property type="match status" value="1"/>
</dbReference>
<feature type="region of interest" description="Linker" evidence="18">
    <location>
        <begin position="230"/>
        <end position="250"/>
    </location>
</feature>
<proteinExistence type="inferred from homology"/>
<dbReference type="PANTHER" id="PTHR43584">
    <property type="entry name" value="NUCLEOTIDYL TRANSFERASE"/>
    <property type="match status" value="1"/>
</dbReference>
<dbReference type="GO" id="GO:0009252">
    <property type="term" value="P:peptidoglycan biosynthetic process"/>
    <property type="evidence" value="ECO:0007669"/>
    <property type="project" value="UniProtKB-UniRule"/>
</dbReference>
<evidence type="ECO:0000256" key="5">
    <source>
        <dbReference type="ARBA" id="ARBA00022679"/>
    </source>
</evidence>
<evidence type="ECO:0000256" key="18">
    <source>
        <dbReference type="HAMAP-Rule" id="MF_01631"/>
    </source>
</evidence>
<evidence type="ECO:0000256" key="16">
    <source>
        <dbReference type="ARBA" id="ARBA00048493"/>
    </source>
</evidence>
<dbReference type="GO" id="GO:0005737">
    <property type="term" value="C:cytoplasm"/>
    <property type="evidence" value="ECO:0007669"/>
    <property type="project" value="UniProtKB-SubCell"/>
</dbReference>
<feature type="binding site" evidence="18">
    <location>
        <position position="380"/>
    </location>
    <ligand>
        <name>acetyl-CoA</name>
        <dbReference type="ChEBI" id="CHEBI:57288"/>
    </ligand>
</feature>
<keyword evidence="5 18" id="KW-0808">Transferase</keyword>
<feature type="region of interest" description="N-acetyltransferase" evidence="18">
    <location>
        <begin position="251"/>
        <end position="464"/>
    </location>
</feature>
<feature type="binding site" evidence="18">
    <location>
        <begin position="101"/>
        <end position="103"/>
    </location>
    <ligand>
        <name>UDP-N-acetyl-alpha-D-glucosamine</name>
        <dbReference type="ChEBI" id="CHEBI:57705"/>
    </ligand>
</feature>
<feature type="binding site" evidence="18">
    <location>
        <position position="23"/>
    </location>
    <ligand>
        <name>UDP-N-acetyl-alpha-D-glucosamine</name>
        <dbReference type="ChEBI" id="CHEBI:57705"/>
    </ligand>
</feature>
<feature type="binding site" evidence="18">
    <location>
        <position position="351"/>
    </location>
    <ligand>
        <name>UDP-N-acetyl-alpha-D-glucosamine</name>
        <dbReference type="ChEBI" id="CHEBI:57705"/>
    </ligand>
</feature>
<feature type="binding site" evidence="18">
    <location>
        <position position="227"/>
    </location>
    <ligand>
        <name>Mg(2+)</name>
        <dbReference type="ChEBI" id="CHEBI:18420"/>
    </ligand>
</feature>
<feature type="binding site" evidence="18">
    <location>
        <position position="227"/>
    </location>
    <ligand>
        <name>UDP-N-acetyl-alpha-D-glucosamine</name>
        <dbReference type="ChEBI" id="CHEBI:57705"/>
    </ligand>
</feature>
<dbReference type="GO" id="GO:0003977">
    <property type="term" value="F:UDP-N-acetylglucosamine diphosphorylase activity"/>
    <property type="evidence" value="ECO:0007669"/>
    <property type="project" value="UniProtKB-UniRule"/>
</dbReference>
<evidence type="ECO:0000256" key="6">
    <source>
        <dbReference type="ARBA" id="ARBA00022695"/>
    </source>
</evidence>
<dbReference type="GO" id="GO:0000902">
    <property type="term" value="P:cell morphogenesis"/>
    <property type="evidence" value="ECO:0007669"/>
    <property type="project" value="UniProtKB-UniRule"/>
</dbReference>
<dbReference type="InterPro" id="IPR050065">
    <property type="entry name" value="GlmU-like"/>
</dbReference>
<feature type="active site" description="Proton acceptor" evidence="18">
    <location>
        <position position="363"/>
    </location>
</feature>
<dbReference type="GO" id="GO:0009245">
    <property type="term" value="P:lipid A biosynthetic process"/>
    <property type="evidence" value="ECO:0007669"/>
    <property type="project" value="UniProtKB-UniRule"/>
</dbReference>
<keyword evidence="10 18" id="KW-0133">Cell shape</keyword>
<keyword evidence="11 18" id="KW-0573">Peptidoglycan synthesis</keyword>
<evidence type="ECO:0000256" key="14">
    <source>
        <dbReference type="ARBA" id="ARBA00023316"/>
    </source>
</evidence>
<evidence type="ECO:0000259" key="19">
    <source>
        <dbReference type="Pfam" id="PF12804"/>
    </source>
</evidence>
<feature type="binding site" evidence="18">
    <location>
        <position position="423"/>
    </location>
    <ligand>
        <name>acetyl-CoA</name>
        <dbReference type="ChEBI" id="CHEBI:57288"/>
    </ligand>
</feature>
<keyword evidence="9 18" id="KW-0460">Magnesium</keyword>
<feature type="binding site" evidence="18">
    <location>
        <begin position="79"/>
        <end position="80"/>
    </location>
    <ligand>
        <name>UDP-N-acetyl-alpha-D-glucosamine</name>
        <dbReference type="ChEBI" id="CHEBI:57705"/>
    </ligand>
</feature>
<dbReference type="HAMAP" id="MF_01631">
    <property type="entry name" value="GlmU"/>
    <property type="match status" value="1"/>
</dbReference>
<comment type="pathway">
    <text evidence="18">Nucleotide-sugar biosynthesis; UDP-N-acetyl-alpha-D-glucosamine biosynthesis; N-acetyl-alpha-D-glucosamine 1-phosphate from alpha-D-glucosamine 6-phosphate (route II): step 2/2.</text>
</comment>
<comment type="catalytic activity">
    <reaction evidence="15 18">
        <text>alpha-D-glucosamine 1-phosphate + acetyl-CoA = N-acetyl-alpha-D-glucosamine 1-phosphate + CoA + H(+)</text>
        <dbReference type="Rhea" id="RHEA:13725"/>
        <dbReference type="ChEBI" id="CHEBI:15378"/>
        <dbReference type="ChEBI" id="CHEBI:57287"/>
        <dbReference type="ChEBI" id="CHEBI:57288"/>
        <dbReference type="ChEBI" id="CHEBI:57776"/>
        <dbReference type="ChEBI" id="CHEBI:58516"/>
        <dbReference type="EC" id="2.3.1.157"/>
    </reaction>
</comment>
<dbReference type="InterPro" id="IPR038009">
    <property type="entry name" value="GlmU_C_LbH"/>
</dbReference>